<reference evidence="2" key="1">
    <citation type="submission" date="2023-07" db="EMBL/GenBank/DDBJ databases">
        <title>Chromosome-level Genome Assembly of Striped Snakehead (Channa striata).</title>
        <authorList>
            <person name="Liu H."/>
        </authorList>
    </citation>
    <scope>NUCLEOTIDE SEQUENCE</scope>
    <source>
        <strain evidence="2">Gz</strain>
        <tissue evidence="2">Muscle</tissue>
    </source>
</reference>
<dbReference type="Proteomes" id="UP001187415">
    <property type="component" value="Unassembled WGS sequence"/>
</dbReference>
<sequence length="167" mass="19151">MLVQYLVVRQVELSEQKQIRERVSRQKGQQVLIQMETNGEISEAGRYLRRQTHLSRRYEAAIKQNHCHTEMLVFDGQVGGTSHCSWSRCTLLIELVLWHFSESAEEEGGGGLSLGVGGKTQLRRTRHEPGLTVTLLQTHFTEEEQVKAEHAVEDAASDRRRLRQEKT</sequence>
<comment type="caution">
    <text evidence="2">The sequence shown here is derived from an EMBL/GenBank/DDBJ whole genome shotgun (WGS) entry which is preliminary data.</text>
</comment>
<protein>
    <submittedName>
        <fullName evidence="2">Uncharacterized protein</fullName>
    </submittedName>
</protein>
<gene>
    <name evidence="2" type="ORF">Q5P01_017835</name>
</gene>
<accession>A0AA88SE90</accession>
<proteinExistence type="predicted"/>
<dbReference type="EMBL" id="JAUPFM010000013">
    <property type="protein sequence ID" value="KAK2833946.1"/>
    <property type="molecule type" value="Genomic_DNA"/>
</dbReference>
<organism evidence="2 3">
    <name type="scientific">Channa striata</name>
    <name type="common">Snakehead murrel</name>
    <name type="synonym">Ophicephalus striatus</name>
    <dbReference type="NCBI Taxonomy" id="64152"/>
    <lineage>
        <taxon>Eukaryota</taxon>
        <taxon>Metazoa</taxon>
        <taxon>Chordata</taxon>
        <taxon>Craniata</taxon>
        <taxon>Vertebrata</taxon>
        <taxon>Euteleostomi</taxon>
        <taxon>Actinopterygii</taxon>
        <taxon>Neopterygii</taxon>
        <taxon>Teleostei</taxon>
        <taxon>Neoteleostei</taxon>
        <taxon>Acanthomorphata</taxon>
        <taxon>Anabantaria</taxon>
        <taxon>Anabantiformes</taxon>
        <taxon>Channoidei</taxon>
        <taxon>Channidae</taxon>
        <taxon>Channa</taxon>
    </lineage>
</organism>
<keyword evidence="3" id="KW-1185">Reference proteome</keyword>
<feature type="region of interest" description="Disordered" evidence="1">
    <location>
        <begin position="146"/>
        <end position="167"/>
    </location>
</feature>
<evidence type="ECO:0000313" key="3">
    <source>
        <dbReference type="Proteomes" id="UP001187415"/>
    </source>
</evidence>
<name>A0AA88SE90_CHASR</name>
<dbReference type="AlphaFoldDB" id="A0AA88SE90"/>
<evidence type="ECO:0000256" key="1">
    <source>
        <dbReference type="SAM" id="MobiDB-lite"/>
    </source>
</evidence>
<evidence type="ECO:0000313" key="2">
    <source>
        <dbReference type="EMBL" id="KAK2833946.1"/>
    </source>
</evidence>